<evidence type="ECO:0000313" key="2">
    <source>
        <dbReference type="Proteomes" id="UP000253099"/>
    </source>
</evidence>
<dbReference type="EMBL" id="NIZT01000020">
    <property type="protein sequence ID" value="RBQ23660.1"/>
    <property type="molecule type" value="Genomic_DNA"/>
</dbReference>
<proteinExistence type="predicted"/>
<gene>
    <name evidence="1" type="ORF">ALNOE001_07150</name>
</gene>
<sequence length="48" mass="5510">MIKKVAITVPERQMLIEQTLNSESIQYNINFAFEISGNIELEKLVNSL</sequence>
<name>A0A366MD84_9EURY</name>
<dbReference type="Proteomes" id="UP000253099">
    <property type="component" value="Unassembled WGS sequence"/>
</dbReference>
<keyword evidence="2" id="KW-1185">Reference proteome</keyword>
<evidence type="ECO:0000313" key="1">
    <source>
        <dbReference type="EMBL" id="RBQ23660.1"/>
    </source>
</evidence>
<protein>
    <submittedName>
        <fullName evidence="1">Uncharacterized protein</fullName>
    </submittedName>
</protein>
<comment type="caution">
    <text evidence="1">The sequence shown here is derived from an EMBL/GenBank/DDBJ whole genome shotgun (WGS) entry which is preliminary data.</text>
</comment>
<organism evidence="1 2">
    <name type="scientific">Candidatus Methanobinarius endosymbioticus</name>
    <dbReference type="NCBI Taxonomy" id="2006182"/>
    <lineage>
        <taxon>Archaea</taxon>
        <taxon>Methanobacteriati</taxon>
        <taxon>Methanobacteriota</taxon>
        <taxon>Methanomada group</taxon>
        <taxon>Methanobacteria</taxon>
        <taxon>Methanobacteriales</taxon>
        <taxon>Methanobacteriaceae</taxon>
        <taxon>Candidatus Methanobinarius</taxon>
    </lineage>
</organism>
<reference evidence="1 2" key="1">
    <citation type="submission" date="2018-06" db="EMBL/GenBank/DDBJ databases">
        <title>Genomic insight into two independent archaeal endosymbiosis events.</title>
        <authorList>
            <person name="Lind A.E."/>
            <person name="Lewis W.H."/>
            <person name="Spang A."/>
            <person name="Guy L."/>
            <person name="Embley M.T."/>
            <person name="Ettema T.J.G."/>
        </authorList>
    </citation>
    <scope>NUCLEOTIDE SEQUENCE [LARGE SCALE GENOMIC DNA]</scope>
    <source>
        <strain evidence="1">NOE</strain>
    </source>
</reference>
<dbReference type="AlphaFoldDB" id="A0A366MD84"/>
<accession>A0A366MD84</accession>